<dbReference type="EMBL" id="LODT01000041">
    <property type="protein sequence ID" value="KYQ89501.1"/>
    <property type="molecule type" value="Genomic_DNA"/>
</dbReference>
<dbReference type="PANTHER" id="PTHR35202:SF3">
    <property type="entry name" value="TRANSMEMBRANE PROTEIN"/>
    <property type="match status" value="1"/>
</dbReference>
<organism evidence="2 3">
    <name type="scientific">Tieghemostelium lacteum</name>
    <name type="common">Slime mold</name>
    <name type="synonym">Dictyostelium lacteum</name>
    <dbReference type="NCBI Taxonomy" id="361077"/>
    <lineage>
        <taxon>Eukaryota</taxon>
        <taxon>Amoebozoa</taxon>
        <taxon>Evosea</taxon>
        <taxon>Eumycetozoa</taxon>
        <taxon>Dictyostelia</taxon>
        <taxon>Dictyosteliales</taxon>
        <taxon>Raperosteliaceae</taxon>
        <taxon>Tieghemostelium</taxon>
    </lineage>
</organism>
<accession>A0A151Z6B0</accession>
<name>A0A151Z6B0_TIELA</name>
<dbReference type="InParanoid" id="A0A151Z6B0"/>
<keyword evidence="3" id="KW-1185">Reference proteome</keyword>
<dbReference type="OMA" id="GMATRWY"/>
<feature type="transmembrane region" description="Helical" evidence="1">
    <location>
        <begin position="175"/>
        <end position="198"/>
    </location>
</feature>
<gene>
    <name evidence="2" type="ORF">DLAC_10177</name>
</gene>
<dbReference type="InterPro" id="IPR040291">
    <property type="entry name" value="DDB_G0287341-like"/>
</dbReference>
<proteinExistence type="predicted"/>
<feature type="transmembrane region" description="Helical" evidence="1">
    <location>
        <begin position="104"/>
        <end position="128"/>
    </location>
</feature>
<evidence type="ECO:0000313" key="2">
    <source>
        <dbReference type="EMBL" id="KYQ89501.1"/>
    </source>
</evidence>
<dbReference type="Proteomes" id="UP000076078">
    <property type="component" value="Unassembled WGS sequence"/>
</dbReference>
<reference evidence="2 3" key="1">
    <citation type="submission" date="2015-12" db="EMBL/GenBank/DDBJ databases">
        <title>Dictyostelia acquired genes for synthesis and detection of signals that induce cell-type specialization by lateral gene transfer from prokaryotes.</title>
        <authorList>
            <person name="Gloeckner G."/>
            <person name="Schaap P."/>
        </authorList>
    </citation>
    <scope>NUCLEOTIDE SEQUENCE [LARGE SCALE GENOMIC DNA]</scope>
    <source>
        <strain evidence="2 3">TK</strain>
    </source>
</reference>
<comment type="caution">
    <text evidence="2">The sequence shown here is derived from an EMBL/GenBank/DDBJ whole genome shotgun (WGS) entry which is preliminary data.</text>
</comment>
<dbReference type="FunCoup" id="A0A151Z6B0">
    <property type="interactions" value="738"/>
</dbReference>
<evidence type="ECO:0000256" key="1">
    <source>
        <dbReference type="SAM" id="Phobius"/>
    </source>
</evidence>
<feature type="transmembrane region" description="Helical" evidence="1">
    <location>
        <begin position="70"/>
        <end position="92"/>
    </location>
</feature>
<sequence length="207" mass="23529">MVLLAAGFAFPWYHISVEDNNFLSTTDYYFNARYITKNVELRQPKSESETDLKWSAYELPKVHSVFNTGLALAALSFIFAFASIVLIILIQFEYFKTVFGFSSWFTVRILNCLIFILIFIAVMMFISLPGSFKEDEKNFDTVTPTNQFIYCIDACDKKFNGKYSSTAVDVQYKPYLGWILTVISGVTALASAIISWVLTDSNIIDPV</sequence>
<dbReference type="AlphaFoldDB" id="A0A151Z6B0"/>
<dbReference type="PANTHER" id="PTHR35202">
    <property type="entry name" value="TRANSMEMBRANE PROTEIN-RELATED"/>
    <property type="match status" value="1"/>
</dbReference>
<protein>
    <recommendedName>
        <fullName evidence="4">Transmembrane protein</fullName>
    </recommendedName>
</protein>
<keyword evidence="1" id="KW-1133">Transmembrane helix</keyword>
<keyword evidence="1" id="KW-0472">Membrane</keyword>
<keyword evidence="1" id="KW-0812">Transmembrane</keyword>
<evidence type="ECO:0008006" key="4">
    <source>
        <dbReference type="Google" id="ProtNLM"/>
    </source>
</evidence>
<evidence type="ECO:0000313" key="3">
    <source>
        <dbReference type="Proteomes" id="UP000076078"/>
    </source>
</evidence>